<name>A0ACC4DKR4_PURLI</name>
<protein>
    <submittedName>
        <fullName evidence="1">Uncharacterized protein</fullName>
    </submittedName>
</protein>
<organism evidence="1 2">
    <name type="scientific">Purpureocillium lilacinum</name>
    <name type="common">Paecilomyces lilacinus</name>
    <dbReference type="NCBI Taxonomy" id="33203"/>
    <lineage>
        <taxon>Eukaryota</taxon>
        <taxon>Fungi</taxon>
        <taxon>Dikarya</taxon>
        <taxon>Ascomycota</taxon>
        <taxon>Pezizomycotina</taxon>
        <taxon>Sordariomycetes</taxon>
        <taxon>Hypocreomycetidae</taxon>
        <taxon>Hypocreales</taxon>
        <taxon>Ophiocordycipitaceae</taxon>
        <taxon>Purpureocillium</taxon>
    </lineage>
</organism>
<comment type="caution">
    <text evidence="1">The sequence shown here is derived from an EMBL/GenBank/DDBJ whole genome shotgun (WGS) entry which is preliminary data.</text>
</comment>
<dbReference type="EMBL" id="JBGNUJ010000008">
    <property type="protein sequence ID" value="KAL3956144.1"/>
    <property type="molecule type" value="Genomic_DNA"/>
</dbReference>
<evidence type="ECO:0000313" key="1">
    <source>
        <dbReference type="EMBL" id="KAL3956144.1"/>
    </source>
</evidence>
<dbReference type="Proteomes" id="UP001638806">
    <property type="component" value="Unassembled WGS sequence"/>
</dbReference>
<reference evidence="1" key="1">
    <citation type="submission" date="2024-12" db="EMBL/GenBank/DDBJ databases">
        <title>Comparative genomics and development of molecular markers within Purpureocillium lilacinum and among Purpureocillium species.</title>
        <authorList>
            <person name="Yeh Z.-Y."/>
            <person name="Ni N.-T."/>
            <person name="Lo P.-H."/>
            <person name="Mushyakhwo K."/>
            <person name="Lin C.-F."/>
            <person name="Nai Y.-S."/>
        </authorList>
    </citation>
    <scope>NUCLEOTIDE SEQUENCE</scope>
    <source>
        <strain evidence="1">NCHU-NPUST-175</strain>
    </source>
</reference>
<keyword evidence="2" id="KW-1185">Reference proteome</keyword>
<evidence type="ECO:0000313" key="2">
    <source>
        <dbReference type="Proteomes" id="UP001638806"/>
    </source>
</evidence>
<proteinExistence type="predicted"/>
<gene>
    <name evidence="1" type="ORF">ACCO45_008990</name>
</gene>
<accession>A0ACC4DKR4</accession>
<sequence length="200" mass="22379">MQGSTLDKGCPAKPIPTSITTTLRRRHIDLPKPSSSPAVRRRQTYTRQLPTLRSALQRPPRARARPLATMSQEPESGSKRAAEFNEAMLGVPGYADDSMFFLVRYGERAKHTLRRCDWDDLQSTINQMSELWVKAGGGGGEQTPDTAGESLEERRAKAQELRQHALSIVEPFPDLARDFDRFQAACRSAWAAMNRPSAKK</sequence>